<evidence type="ECO:0000313" key="2">
    <source>
        <dbReference type="Proteomes" id="UP001187415"/>
    </source>
</evidence>
<dbReference type="Proteomes" id="UP001187415">
    <property type="component" value="Unassembled WGS sequence"/>
</dbReference>
<dbReference type="SUPFAM" id="SSF47113">
    <property type="entry name" value="Histone-fold"/>
    <property type="match status" value="1"/>
</dbReference>
<dbReference type="AlphaFoldDB" id="A0AA88N830"/>
<proteinExistence type="predicted"/>
<dbReference type="EMBL" id="JAUPFM010000004">
    <property type="protein sequence ID" value="KAK2853821.1"/>
    <property type="molecule type" value="Genomic_DNA"/>
</dbReference>
<accession>A0AA88N830</accession>
<dbReference type="InterPro" id="IPR009072">
    <property type="entry name" value="Histone-fold"/>
</dbReference>
<sequence length="98" mass="10840">MMKAPARAAHRVPAQMKRKVRAYSALIYRAHKEVSPGRMRSSTLLTGQFTVPRPVVLRLVSSEASLLSRSNRRKVITVKEIGTAVTLVQQKISTRAAA</sequence>
<keyword evidence="2" id="KW-1185">Reference proteome</keyword>
<evidence type="ECO:0000313" key="1">
    <source>
        <dbReference type="EMBL" id="KAK2853821.1"/>
    </source>
</evidence>
<reference evidence="1" key="1">
    <citation type="submission" date="2023-07" db="EMBL/GenBank/DDBJ databases">
        <title>Chromosome-level Genome Assembly of Striped Snakehead (Channa striata).</title>
        <authorList>
            <person name="Liu H."/>
        </authorList>
    </citation>
    <scope>NUCLEOTIDE SEQUENCE</scope>
    <source>
        <strain evidence="1">Gz</strain>
        <tissue evidence="1">Muscle</tissue>
    </source>
</reference>
<protein>
    <submittedName>
        <fullName evidence="1">Uncharacterized protein</fullName>
    </submittedName>
</protein>
<dbReference type="GO" id="GO:0046982">
    <property type="term" value="F:protein heterodimerization activity"/>
    <property type="evidence" value="ECO:0007669"/>
    <property type="project" value="InterPro"/>
</dbReference>
<comment type="caution">
    <text evidence="1">The sequence shown here is derived from an EMBL/GenBank/DDBJ whole genome shotgun (WGS) entry which is preliminary data.</text>
</comment>
<dbReference type="Gene3D" id="1.10.20.10">
    <property type="entry name" value="Histone, subunit A"/>
    <property type="match status" value="1"/>
</dbReference>
<gene>
    <name evidence="1" type="ORF">Q5P01_006482</name>
</gene>
<name>A0AA88N830_CHASR</name>
<organism evidence="1 2">
    <name type="scientific">Channa striata</name>
    <name type="common">Snakehead murrel</name>
    <name type="synonym">Ophicephalus striatus</name>
    <dbReference type="NCBI Taxonomy" id="64152"/>
    <lineage>
        <taxon>Eukaryota</taxon>
        <taxon>Metazoa</taxon>
        <taxon>Chordata</taxon>
        <taxon>Craniata</taxon>
        <taxon>Vertebrata</taxon>
        <taxon>Euteleostomi</taxon>
        <taxon>Actinopterygii</taxon>
        <taxon>Neopterygii</taxon>
        <taxon>Teleostei</taxon>
        <taxon>Neoteleostei</taxon>
        <taxon>Acanthomorphata</taxon>
        <taxon>Anabantaria</taxon>
        <taxon>Anabantiformes</taxon>
        <taxon>Channoidei</taxon>
        <taxon>Channidae</taxon>
        <taxon>Channa</taxon>
    </lineage>
</organism>